<dbReference type="SUPFAM" id="SSF53335">
    <property type="entry name" value="S-adenosyl-L-methionine-dependent methyltransferases"/>
    <property type="match status" value="1"/>
</dbReference>
<evidence type="ECO:0000313" key="4">
    <source>
        <dbReference type="EMBL" id="MFC3121441.1"/>
    </source>
</evidence>
<comment type="caution">
    <text evidence="4">The sequence shown here is derived from an EMBL/GenBank/DDBJ whole genome shotgun (WGS) entry which is preliminary data.</text>
</comment>
<keyword evidence="3" id="KW-0949">S-adenosyl-L-methionine</keyword>
<reference evidence="5" key="1">
    <citation type="journal article" date="2019" name="Int. J. Syst. Evol. Microbiol.">
        <title>The Global Catalogue of Microorganisms (GCM) 10K type strain sequencing project: providing services to taxonomists for standard genome sequencing and annotation.</title>
        <authorList>
            <consortium name="The Broad Institute Genomics Platform"/>
            <consortium name="The Broad Institute Genome Sequencing Center for Infectious Disease"/>
            <person name="Wu L."/>
            <person name="Ma J."/>
        </authorList>
    </citation>
    <scope>NUCLEOTIDE SEQUENCE [LARGE SCALE GENOMIC DNA]</scope>
    <source>
        <strain evidence="5">KCTC 52473</strain>
    </source>
</reference>
<dbReference type="GO" id="GO:0061542">
    <property type="term" value="F:3-demethylubiquinol 3-O-methyltransferase activity"/>
    <property type="evidence" value="ECO:0007669"/>
    <property type="project" value="UniProtKB-EC"/>
</dbReference>
<dbReference type="GO" id="GO:0102208">
    <property type="term" value="F:2-polyprenyl-6-hydroxyphenol methylase activity"/>
    <property type="evidence" value="ECO:0007669"/>
    <property type="project" value="UniProtKB-EC"/>
</dbReference>
<accession>A0ABV7FPT3</accession>
<dbReference type="RefSeq" id="WP_376919578.1">
    <property type="nucleotide sequence ID" value="NZ_JBHRSW010000011.1"/>
</dbReference>
<protein>
    <submittedName>
        <fullName evidence="4">Class I SAM-dependent methyltransferase</fullName>
        <ecNumber evidence="4">2.1.1.222</ecNumber>
        <ecNumber evidence="4">2.1.1.64</ecNumber>
    </submittedName>
</protein>
<dbReference type="PANTHER" id="PTHR43464">
    <property type="entry name" value="METHYLTRANSFERASE"/>
    <property type="match status" value="1"/>
</dbReference>
<dbReference type="Gene3D" id="3.40.50.150">
    <property type="entry name" value="Vaccinia Virus protein VP39"/>
    <property type="match status" value="1"/>
</dbReference>
<name>A0ABV7FPT3_9ALTE</name>
<sequence length="273" mass="31104">MRTQSNTERVSALYDQLLATELKHKKEAMYPIHKVLKFADKNISDIYQWIHHYIGFPNTGKILDAGCGVGWGSAFIAKQTHAAVVGISVSQDEISQAKHFHGIQFCTSTDQVSFLCQSFDDVPTKEYSFVVAVESLKHSKNIQHSLGKLIQSLEPGGTLVVVEDTLQNKAPEEKLMSFKADWQLTEVLEQKHMEPSSLNQFENIFEYQQHDFTSMMQIPSPALLELKRMFVSCLLKFKPSHMGWQAFRGGFTLDQLYASKHMKYLAHVYKRGL</sequence>
<dbReference type="EC" id="2.1.1.222" evidence="4"/>
<organism evidence="4 5">
    <name type="scientific">Agaribacter flavus</name>
    <dbReference type="NCBI Taxonomy" id="1902781"/>
    <lineage>
        <taxon>Bacteria</taxon>
        <taxon>Pseudomonadati</taxon>
        <taxon>Pseudomonadota</taxon>
        <taxon>Gammaproteobacteria</taxon>
        <taxon>Alteromonadales</taxon>
        <taxon>Alteromonadaceae</taxon>
        <taxon>Agaribacter</taxon>
    </lineage>
</organism>
<evidence type="ECO:0000256" key="1">
    <source>
        <dbReference type="ARBA" id="ARBA00022603"/>
    </source>
</evidence>
<dbReference type="EC" id="2.1.1.64" evidence="4"/>
<dbReference type="EMBL" id="JBHRSW010000011">
    <property type="protein sequence ID" value="MFC3121441.1"/>
    <property type="molecule type" value="Genomic_DNA"/>
</dbReference>
<dbReference type="GO" id="GO:0032259">
    <property type="term" value="P:methylation"/>
    <property type="evidence" value="ECO:0007669"/>
    <property type="project" value="UniProtKB-KW"/>
</dbReference>
<evidence type="ECO:0000256" key="3">
    <source>
        <dbReference type="ARBA" id="ARBA00022691"/>
    </source>
</evidence>
<dbReference type="PANTHER" id="PTHR43464:SF19">
    <property type="entry name" value="UBIQUINONE BIOSYNTHESIS O-METHYLTRANSFERASE, MITOCHONDRIAL"/>
    <property type="match status" value="1"/>
</dbReference>
<dbReference type="Pfam" id="PF13489">
    <property type="entry name" value="Methyltransf_23"/>
    <property type="match status" value="1"/>
</dbReference>
<keyword evidence="2 4" id="KW-0808">Transferase</keyword>
<evidence type="ECO:0000256" key="2">
    <source>
        <dbReference type="ARBA" id="ARBA00022679"/>
    </source>
</evidence>
<dbReference type="Proteomes" id="UP001595478">
    <property type="component" value="Unassembled WGS sequence"/>
</dbReference>
<dbReference type="CDD" id="cd02440">
    <property type="entry name" value="AdoMet_MTases"/>
    <property type="match status" value="1"/>
</dbReference>
<keyword evidence="5" id="KW-1185">Reference proteome</keyword>
<keyword evidence="1 4" id="KW-0489">Methyltransferase</keyword>
<evidence type="ECO:0000313" key="5">
    <source>
        <dbReference type="Proteomes" id="UP001595478"/>
    </source>
</evidence>
<proteinExistence type="predicted"/>
<dbReference type="InterPro" id="IPR029063">
    <property type="entry name" value="SAM-dependent_MTases_sf"/>
</dbReference>
<gene>
    <name evidence="4" type="ORF">ACFOHL_07390</name>
</gene>